<protein>
    <submittedName>
        <fullName evidence="1">Uncharacterized protein</fullName>
    </submittedName>
</protein>
<sequence length="121" mass="13213">MSQNLPASARWCPVSWCPIRHDDAPARFHRLNLGPFPGPTLEESAESAEIRVALLQDETDGDLDEPLVRISYTLYGRQRVMEVAPSDAADIGDLLTAVAGNRHQDLASTLVGVFWLTGGEV</sequence>
<name>A0ABN3VYX8_9ACTN</name>
<dbReference type="EMBL" id="BAAAVI010000024">
    <property type="protein sequence ID" value="GAA2875490.1"/>
    <property type="molecule type" value="Genomic_DNA"/>
</dbReference>
<organism evidence="1 2">
    <name type="scientific">Streptosporangium fragile</name>
    <dbReference type="NCBI Taxonomy" id="46186"/>
    <lineage>
        <taxon>Bacteria</taxon>
        <taxon>Bacillati</taxon>
        <taxon>Actinomycetota</taxon>
        <taxon>Actinomycetes</taxon>
        <taxon>Streptosporangiales</taxon>
        <taxon>Streptosporangiaceae</taxon>
        <taxon>Streptosporangium</taxon>
    </lineage>
</organism>
<keyword evidence="2" id="KW-1185">Reference proteome</keyword>
<evidence type="ECO:0000313" key="2">
    <source>
        <dbReference type="Proteomes" id="UP001500831"/>
    </source>
</evidence>
<evidence type="ECO:0000313" key="1">
    <source>
        <dbReference type="EMBL" id="GAA2875490.1"/>
    </source>
</evidence>
<dbReference type="RefSeq" id="WP_344972796.1">
    <property type="nucleotide sequence ID" value="NZ_BAAAVI010000024.1"/>
</dbReference>
<proteinExistence type="predicted"/>
<gene>
    <name evidence="1" type="ORF">GCM10010517_36400</name>
</gene>
<accession>A0ABN3VYX8</accession>
<comment type="caution">
    <text evidence="1">The sequence shown here is derived from an EMBL/GenBank/DDBJ whole genome shotgun (WGS) entry which is preliminary data.</text>
</comment>
<dbReference type="Proteomes" id="UP001500831">
    <property type="component" value="Unassembled WGS sequence"/>
</dbReference>
<reference evidence="1 2" key="1">
    <citation type="journal article" date="2019" name="Int. J. Syst. Evol. Microbiol.">
        <title>The Global Catalogue of Microorganisms (GCM) 10K type strain sequencing project: providing services to taxonomists for standard genome sequencing and annotation.</title>
        <authorList>
            <consortium name="The Broad Institute Genomics Platform"/>
            <consortium name="The Broad Institute Genome Sequencing Center for Infectious Disease"/>
            <person name="Wu L."/>
            <person name="Ma J."/>
        </authorList>
    </citation>
    <scope>NUCLEOTIDE SEQUENCE [LARGE SCALE GENOMIC DNA]</scope>
    <source>
        <strain evidence="1 2">JCM 6242</strain>
    </source>
</reference>